<dbReference type="Proteomes" id="UP000001029">
    <property type="component" value="Chromosome"/>
</dbReference>
<evidence type="ECO:0000259" key="1">
    <source>
        <dbReference type="Pfam" id="PF10124"/>
    </source>
</evidence>
<dbReference type="KEGG" id="emi:Emin_0952"/>
<sequence>MAITQEQLDALNIAAQGKFQQAIEKYDMGFLGQLALSVTSTHASETYTGLNQLPDLDKFIDEVKYTQILGKSHMIENEEFAGGVTIQSKDVEDDNLGLFPSRISDLGTVAANKPLRQVIKMLENGNNSSMGIAYDGSNFFATDHKDGKASYSNLLTGSGTTASQFEADFTKAVAALKRLPNDAGNPFYGDLSVSAANLLVVVPTELEIVAQKVLTTTFGANGADNVLKNRAQIASPALLTDPNDWYLVFTGSSMKPIIHQNRKAPEIVLPTLNDESYKKHLKLEYMANTRFGTGWAFPQLALKIVNG</sequence>
<keyword evidence="3" id="KW-1185">Reference proteome</keyword>
<feature type="domain" description="Bacteriophage Mu GpT" evidence="1">
    <location>
        <begin position="167"/>
        <end position="234"/>
    </location>
</feature>
<evidence type="ECO:0000313" key="3">
    <source>
        <dbReference type="Proteomes" id="UP000001029"/>
    </source>
</evidence>
<dbReference type="HOGENOM" id="CLU_070805_0_0_0"/>
<organism evidence="2 3">
    <name type="scientific">Elusimicrobium minutum (strain Pei191)</name>
    <dbReference type="NCBI Taxonomy" id="445932"/>
    <lineage>
        <taxon>Bacteria</taxon>
        <taxon>Pseudomonadati</taxon>
        <taxon>Elusimicrobiota</taxon>
        <taxon>Elusimicrobia</taxon>
        <taxon>Elusimicrobiales</taxon>
        <taxon>Elusimicrobiaceae</taxon>
        <taxon>Elusimicrobium</taxon>
    </lineage>
</organism>
<accession>B2KDA9</accession>
<proteinExistence type="predicted"/>
<dbReference type="OrthoDB" id="9804833at2"/>
<dbReference type="AlphaFoldDB" id="B2KDA9"/>
<name>B2KDA9_ELUMP</name>
<gene>
    <name evidence="2" type="ordered locus">Emin_0952</name>
</gene>
<dbReference type="RefSeq" id="WP_012415120.1">
    <property type="nucleotide sequence ID" value="NC_010644.1"/>
</dbReference>
<dbReference type="EMBL" id="CP001055">
    <property type="protein sequence ID" value="ACC98505.1"/>
    <property type="molecule type" value="Genomic_DNA"/>
</dbReference>
<feature type="domain" description="Bacteriophage Mu GpT" evidence="1">
    <location>
        <begin position="8"/>
        <end position="160"/>
    </location>
</feature>
<reference evidence="2 3" key="1">
    <citation type="journal article" date="2009" name="Appl. Environ. Microbiol.">
        <title>Genomic analysis of 'Elusimicrobium minutum,' the first cultivated representative of the phylum 'Elusimicrobia' (formerly termite group 1).</title>
        <authorList>
            <person name="Herlemann D.P.R."/>
            <person name="Geissinger O."/>
            <person name="Ikeda-Ohtsubo W."/>
            <person name="Kunin V."/>
            <person name="Sun H."/>
            <person name="Lapidus A."/>
            <person name="Hugenholtz P."/>
            <person name="Brune A."/>
        </authorList>
    </citation>
    <scope>NUCLEOTIDE SEQUENCE [LARGE SCALE GENOMIC DNA]</scope>
    <source>
        <strain evidence="2 3">Pei191</strain>
    </source>
</reference>
<dbReference type="STRING" id="445932.Emin_0952"/>
<protein>
    <submittedName>
        <fullName evidence="2">Mu-like protein prophage major head subunit gpT-like protein</fullName>
    </submittedName>
</protein>
<dbReference type="InterPro" id="IPR018774">
    <property type="entry name" value="Phage_Mu_GpT"/>
</dbReference>
<dbReference type="Pfam" id="PF10124">
    <property type="entry name" value="Mu-like_gpT"/>
    <property type="match status" value="3"/>
</dbReference>
<evidence type="ECO:0000313" key="2">
    <source>
        <dbReference type="EMBL" id="ACC98505.1"/>
    </source>
</evidence>
<feature type="domain" description="Bacteriophage Mu GpT" evidence="1">
    <location>
        <begin position="244"/>
        <end position="302"/>
    </location>
</feature>